<dbReference type="InterPro" id="IPR010998">
    <property type="entry name" value="Integrase_recombinase_N"/>
</dbReference>
<protein>
    <recommendedName>
        <fullName evidence="3">Core-binding (CB) domain-containing protein</fullName>
    </recommendedName>
</protein>
<evidence type="ECO:0000313" key="4">
    <source>
        <dbReference type="EMBL" id="KQL54190.1"/>
    </source>
</evidence>
<keyword evidence="1 2" id="KW-0238">DNA-binding</keyword>
<dbReference type="AlphaFoldDB" id="A0A0Q3TJN6"/>
<dbReference type="InterPro" id="IPR004027">
    <property type="entry name" value="SEC_C_motif"/>
</dbReference>
<dbReference type="SUPFAM" id="SSF103642">
    <property type="entry name" value="Sec-C motif"/>
    <property type="match status" value="1"/>
</dbReference>
<sequence>MKINRNDPCPCGSGKKYKKCCLLKESIVQISEVKEERFLRERHELMLKLTSFVDKKIPRNQLYRLHSEFRRRSQSKIPDKNELDFFQYWLNFFHSYENGLRGIEWFLKENGTHLSNDEKTLAEKWAKLTPKVVQAIGKSETDIQFEEVNTKEQFTILDNNENVPDFAPWIGTISLIDRFDNKDYFNGISIFQGPENMNHINDFIQKLMVETKSNRDDILFHYYPEIIGEFLKDPNGIADREGKEIHVYSVQYQVQDEEIVSNFLQGEPEFVTDYWEQNAKRLSWLQNYNEFMDNEMEGKARLAESIGIISLRKNQLQFDCYDKNILEQFKQKVNKVEKAVEWMDEKEQSLIIPSQTEVKNMAIQISENVPKYFILYAQNNLQLDIDKSLPKFDDLSPREMVQNGRVEEVDTWLKQLEYKLYLQVKAQFEKVEKTADFNTVRKELGLPLSSFVTGGENRVSAIVPIIQQNKEPIVKNEDIPFYEDLGFTPDTIDNVYAKSFVNFFKEKTDGKSENTVRKYRNSLSDLREILEAYSFNSWDELTQKQWERILTKDYFDMFESVSKTQVKDFLSTVKALVKWLDEKENTRLSEDMLKAMEVTEKKRLQLAGI</sequence>
<dbReference type="Proteomes" id="UP000051888">
    <property type="component" value="Unassembled WGS sequence"/>
</dbReference>
<dbReference type="Pfam" id="PF02899">
    <property type="entry name" value="Phage_int_SAM_1"/>
    <property type="match status" value="1"/>
</dbReference>
<accession>A0A0Q3TJN6</accession>
<reference evidence="4 5" key="1">
    <citation type="submission" date="2015-09" db="EMBL/GenBank/DDBJ databases">
        <title>Genome sequencing project for genomic taxonomy and phylogenomics of Bacillus-like bacteria.</title>
        <authorList>
            <person name="Liu B."/>
            <person name="Wang J."/>
            <person name="Zhu Y."/>
            <person name="Liu G."/>
            <person name="Chen Q."/>
            <person name="Chen Z."/>
            <person name="Lan J."/>
            <person name="Che J."/>
            <person name="Ge C."/>
            <person name="Shi H."/>
            <person name="Pan Z."/>
            <person name="Liu X."/>
        </authorList>
    </citation>
    <scope>NUCLEOTIDE SEQUENCE [LARGE SCALE GENOMIC DNA]</scope>
    <source>
        <strain evidence="4 5">LMG 18435</strain>
    </source>
</reference>
<feature type="domain" description="Core-binding (CB)" evidence="3">
    <location>
        <begin position="491"/>
        <end position="581"/>
    </location>
</feature>
<dbReference type="STRING" id="157838.AN964_12250"/>
<keyword evidence="5" id="KW-1185">Reference proteome</keyword>
<dbReference type="Gene3D" id="3.10.450.50">
    <property type="match status" value="1"/>
</dbReference>
<evidence type="ECO:0000259" key="3">
    <source>
        <dbReference type="PROSITE" id="PS51900"/>
    </source>
</evidence>
<dbReference type="GO" id="GO:0015074">
    <property type="term" value="P:DNA integration"/>
    <property type="evidence" value="ECO:0007669"/>
    <property type="project" value="InterPro"/>
</dbReference>
<dbReference type="InterPro" id="IPR044068">
    <property type="entry name" value="CB"/>
</dbReference>
<comment type="caution">
    <text evidence="4">The sequence shown here is derived from an EMBL/GenBank/DDBJ whole genome shotgun (WGS) entry which is preliminary data.</text>
</comment>
<dbReference type="InterPro" id="IPR004107">
    <property type="entry name" value="Integrase_SAM-like_N"/>
</dbReference>
<dbReference type="Gene3D" id="1.10.150.130">
    <property type="match status" value="1"/>
</dbReference>
<dbReference type="PROSITE" id="PS51900">
    <property type="entry name" value="CB"/>
    <property type="match status" value="1"/>
</dbReference>
<evidence type="ECO:0000313" key="5">
    <source>
        <dbReference type="Proteomes" id="UP000051888"/>
    </source>
</evidence>
<evidence type="ECO:0000256" key="1">
    <source>
        <dbReference type="ARBA" id="ARBA00023125"/>
    </source>
</evidence>
<gene>
    <name evidence="4" type="ORF">AN964_12250</name>
</gene>
<proteinExistence type="predicted"/>
<name>A0A0Q3TJN6_9BACI</name>
<dbReference type="OrthoDB" id="6399948at2"/>
<dbReference type="PATRIC" id="fig|157838.3.peg.2709"/>
<dbReference type="GO" id="GO:0003677">
    <property type="term" value="F:DNA binding"/>
    <property type="evidence" value="ECO:0007669"/>
    <property type="project" value="UniProtKB-UniRule"/>
</dbReference>
<dbReference type="EMBL" id="LJJC01000004">
    <property type="protein sequence ID" value="KQL54190.1"/>
    <property type="molecule type" value="Genomic_DNA"/>
</dbReference>
<dbReference type="RefSeq" id="WP_055739948.1">
    <property type="nucleotide sequence ID" value="NZ_JAAIWL010000053.1"/>
</dbReference>
<evidence type="ECO:0000256" key="2">
    <source>
        <dbReference type="PROSITE-ProRule" id="PRU01248"/>
    </source>
</evidence>
<dbReference type="Pfam" id="PF02810">
    <property type="entry name" value="SEC-C"/>
    <property type="match status" value="1"/>
</dbReference>
<organism evidence="4 5">
    <name type="scientific">Heyndrickxia shackletonii</name>
    <dbReference type="NCBI Taxonomy" id="157838"/>
    <lineage>
        <taxon>Bacteria</taxon>
        <taxon>Bacillati</taxon>
        <taxon>Bacillota</taxon>
        <taxon>Bacilli</taxon>
        <taxon>Bacillales</taxon>
        <taxon>Bacillaceae</taxon>
        <taxon>Heyndrickxia</taxon>
    </lineage>
</organism>